<dbReference type="GO" id="GO:0003723">
    <property type="term" value="F:RNA binding"/>
    <property type="evidence" value="ECO:0007669"/>
    <property type="project" value="TreeGrafter"/>
</dbReference>
<dbReference type="AlphaFoldDB" id="A0A699RKR0"/>
<feature type="non-terminal residue" evidence="2">
    <location>
        <position position="1"/>
    </location>
</feature>
<organism evidence="2">
    <name type="scientific">Tanacetum cinerariifolium</name>
    <name type="common">Dalmatian daisy</name>
    <name type="synonym">Chrysanthemum cinerariifolium</name>
    <dbReference type="NCBI Taxonomy" id="118510"/>
    <lineage>
        <taxon>Eukaryota</taxon>
        <taxon>Viridiplantae</taxon>
        <taxon>Streptophyta</taxon>
        <taxon>Embryophyta</taxon>
        <taxon>Tracheophyta</taxon>
        <taxon>Spermatophyta</taxon>
        <taxon>Magnoliopsida</taxon>
        <taxon>eudicotyledons</taxon>
        <taxon>Gunneridae</taxon>
        <taxon>Pentapetalae</taxon>
        <taxon>asterids</taxon>
        <taxon>campanulids</taxon>
        <taxon>Asterales</taxon>
        <taxon>Asteraceae</taxon>
        <taxon>Asteroideae</taxon>
        <taxon>Anthemideae</taxon>
        <taxon>Anthemidinae</taxon>
        <taxon>Tanacetum</taxon>
    </lineage>
</organism>
<proteinExistence type="predicted"/>
<dbReference type="PANTHER" id="PTHR47073">
    <property type="entry name" value="PROTEIN ANTI-SILENCING 1"/>
    <property type="match status" value="1"/>
</dbReference>
<feature type="region of interest" description="Disordered" evidence="1">
    <location>
        <begin position="1"/>
        <end position="78"/>
    </location>
</feature>
<accession>A0A699RKR0</accession>
<gene>
    <name evidence="2" type="ORF">Tci_858323</name>
</gene>
<sequence length="238" mass="27013">TVNNKGSKQEQSSEGKIIKKSNNDGSKKLPDNKKLGNSDSGKDLVANSTLAKGKAKSRLALDSIANNKESNKEQSSEERFGSKFFIAQKKSKSRLALDFTKESKEQTHENKRRLTMNKSFKAPAWLTDRDKKSAYQEFVCGRKPNDVNDDKSNWFRQLPWDERLKNAYDQGKAIMLHNVDPDYTSSEIEDIVWHTFNEKCTAKILQCTALSSPHYGQAIILLNKKEAAQKILVKLDEE</sequence>
<dbReference type="EMBL" id="BKCJ011104721">
    <property type="protein sequence ID" value="GFC86353.1"/>
    <property type="molecule type" value="Genomic_DNA"/>
</dbReference>
<evidence type="ECO:0000256" key="1">
    <source>
        <dbReference type="SAM" id="MobiDB-lite"/>
    </source>
</evidence>
<protein>
    <submittedName>
        <fullName evidence="2">Protein anti-silencing 1-like</fullName>
    </submittedName>
</protein>
<feature type="compositionally biased region" description="Basic and acidic residues" evidence="1">
    <location>
        <begin position="7"/>
        <end position="42"/>
    </location>
</feature>
<feature type="compositionally biased region" description="Basic and acidic residues" evidence="1">
    <location>
        <begin position="69"/>
        <end position="78"/>
    </location>
</feature>
<reference evidence="2" key="1">
    <citation type="journal article" date="2019" name="Sci. Rep.">
        <title>Draft genome of Tanacetum cinerariifolium, the natural source of mosquito coil.</title>
        <authorList>
            <person name="Yamashiro T."/>
            <person name="Shiraishi A."/>
            <person name="Satake H."/>
            <person name="Nakayama K."/>
        </authorList>
    </citation>
    <scope>NUCLEOTIDE SEQUENCE</scope>
</reference>
<comment type="caution">
    <text evidence="2">The sequence shown here is derived from an EMBL/GenBank/DDBJ whole genome shotgun (WGS) entry which is preliminary data.</text>
</comment>
<dbReference type="PANTHER" id="PTHR47073:SF2">
    <property type="entry name" value="PROTEIN ANTI-SILENCING 1"/>
    <property type="match status" value="1"/>
</dbReference>
<name>A0A699RKR0_TANCI</name>
<evidence type="ECO:0000313" key="2">
    <source>
        <dbReference type="EMBL" id="GFC86353.1"/>
    </source>
</evidence>
<feature type="non-terminal residue" evidence="2">
    <location>
        <position position="238"/>
    </location>
</feature>